<reference evidence="2" key="2">
    <citation type="submission" date="2013-10" db="EMBL/GenBank/DDBJ databases">
        <authorList>
            <person name="Aslett M."/>
        </authorList>
    </citation>
    <scope>NUCLEOTIDE SEQUENCE [LARGE SCALE GENOMIC DNA]</scope>
    <source>
        <strain evidence="2">Weybridge</strain>
    </source>
</reference>
<name>U6LVE7_EIMMA</name>
<organism evidence="2 3">
    <name type="scientific">Eimeria maxima</name>
    <name type="common">Coccidian parasite</name>
    <dbReference type="NCBI Taxonomy" id="5804"/>
    <lineage>
        <taxon>Eukaryota</taxon>
        <taxon>Sar</taxon>
        <taxon>Alveolata</taxon>
        <taxon>Apicomplexa</taxon>
        <taxon>Conoidasida</taxon>
        <taxon>Coccidia</taxon>
        <taxon>Eucoccidiorida</taxon>
        <taxon>Eimeriorina</taxon>
        <taxon>Eimeriidae</taxon>
        <taxon>Eimeria</taxon>
    </lineage>
</organism>
<dbReference type="RefSeq" id="XP_013332577.1">
    <property type="nucleotide sequence ID" value="XM_013477123.1"/>
</dbReference>
<gene>
    <name evidence="2" type="ORF">EMWEY_00000090</name>
</gene>
<sequence>MGYTNKSSTRNDHAADGERKFTSFFHNFFLVGRSWCKRLFLFNGNTRRYDSWSSSGSGSTLEIGETEIKEKYYALEPFEAPWPTRHQHARFWIRVAPRLVEQLVTSSLLVKRYAAAEKQLLPVHLANAAFRDLETLVVRHIGAIEDRDTRRRSRGQTNRKASKENKQTLEEWLKELKSSPVPAVDAKVSNPLNRVDEDTQKGFEETGDEENFVFEQQASQDSLWSVDSVAAAGDDAAAIAPQTLAFRKLERAAHLSKQFSQANVEDLQHLKTITRALEWTVVEVFEKMSAIRSAAAEESIWQESAAPASDNQKLLHDFAVHLNKRKRQMALLQPVRQKLLLKLLALRFLTDTPQQREKREKEKKKQVAELFGEESSILFFAADA</sequence>
<feature type="region of interest" description="Disordered" evidence="1">
    <location>
        <begin position="147"/>
        <end position="167"/>
    </location>
</feature>
<dbReference type="AlphaFoldDB" id="U6LVE7"/>
<protein>
    <submittedName>
        <fullName evidence="2">Uncharacterized protein</fullName>
    </submittedName>
</protein>
<dbReference type="OrthoDB" id="346990at2759"/>
<dbReference type="OMA" id="HEHARFW"/>
<dbReference type="Proteomes" id="UP000030763">
    <property type="component" value="Unassembled WGS sequence"/>
</dbReference>
<dbReference type="VEuPathDB" id="ToxoDB:EMWEY_00000090"/>
<reference evidence="2" key="1">
    <citation type="submission" date="2013-10" db="EMBL/GenBank/DDBJ databases">
        <title>Genomic analysis of the causative agents of coccidiosis in chickens.</title>
        <authorList>
            <person name="Reid A.J."/>
            <person name="Blake D."/>
            <person name="Billington K."/>
            <person name="Browne H."/>
            <person name="Dunn M."/>
            <person name="Hung S."/>
            <person name="Kawahara F."/>
            <person name="Miranda-Saavedra D."/>
            <person name="Mourier T."/>
            <person name="Nagra H."/>
            <person name="Otto T.D."/>
            <person name="Rawlings N."/>
            <person name="Sanchez A."/>
            <person name="Sanders M."/>
            <person name="Subramaniam C."/>
            <person name="Tay Y."/>
            <person name="Dear P."/>
            <person name="Doerig C."/>
            <person name="Gruber A."/>
            <person name="Parkinson J."/>
            <person name="Shirley M."/>
            <person name="Wan K.L."/>
            <person name="Berriman M."/>
            <person name="Tomley F."/>
            <person name="Pain A."/>
        </authorList>
    </citation>
    <scope>NUCLEOTIDE SEQUENCE [LARGE SCALE GENOMIC DNA]</scope>
    <source>
        <strain evidence="2">Weybridge</strain>
    </source>
</reference>
<accession>U6LVE7</accession>
<dbReference type="GeneID" id="25333995"/>
<evidence type="ECO:0000256" key="1">
    <source>
        <dbReference type="SAM" id="MobiDB-lite"/>
    </source>
</evidence>
<proteinExistence type="predicted"/>
<dbReference type="EMBL" id="HG718748">
    <property type="protein sequence ID" value="CDJ55927.1"/>
    <property type="molecule type" value="Genomic_DNA"/>
</dbReference>
<keyword evidence="3" id="KW-1185">Reference proteome</keyword>
<evidence type="ECO:0000313" key="3">
    <source>
        <dbReference type="Proteomes" id="UP000030763"/>
    </source>
</evidence>
<evidence type="ECO:0000313" key="2">
    <source>
        <dbReference type="EMBL" id="CDJ55927.1"/>
    </source>
</evidence>